<feature type="compositionally biased region" description="Low complexity" evidence="1">
    <location>
        <begin position="1248"/>
        <end position="1264"/>
    </location>
</feature>
<dbReference type="PROSITE" id="PS51272">
    <property type="entry name" value="SLH"/>
    <property type="match status" value="3"/>
</dbReference>
<feature type="domain" description="SLH" evidence="3">
    <location>
        <begin position="1462"/>
        <end position="1521"/>
    </location>
</feature>
<dbReference type="PANTHER" id="PTHR37957:SF1">
    <property type="entry name" value="PHYTASE-LIKE DOMAIN-CONTAINING PROTEIN"/>
    <property type="match status" value="1"/>
</dbReference>
<evidence type="ECO:0000256" key="1">
    <source>
        <dbReference type="SAM" id="MobiDB-lite"/>
    </source>
</evidence>
<name>A0ABQ6GDK4_9BACL</name>
<dbReference type="Pfam" id="PF00395">
    <property type="entry name" value="SLH"/>
    <property type="match status" value="3"/>
</dbReference>
<gene>
    <name evidence="4" type="ORF">MU1_30570</name>
</gene>
<comment type="caution">
    <text evidence="4">The sequence shown here is derived from an EMBL/GenBank/DDBJ whole genome shotgun (WGS) entry which is preliminary data.</text>
</comment>
<keyword evidence="5" id="KW-1185">Reference proteome</keyword>
<dbReference type="PANTHER" id="PTHR37957">
    <property type="entry name" value="BLR7070 PROTEIN"/>
    <property type="match status" value="1"/>
</dbReference>
<evidence type="ECO:0000313" key="4">
    <source>
        <dbReference type="EMBL" id="GLX68712.1"/>
    </source>
</evidence>
<accession>A0ABQ6GDK4</accession>
<dbReference type="InterPro" id="IPR001119">
    <property type="entry name" value="SLH_dom"/>
</dbReference>
<feature type="chain" id="PRO_5046968924" description="SLH domain-containing protein" evidence="2">
    <location>
        <begin position="34"/>
        <end position="1653"/>
    </location>
</feature>
<dbReference type="Proteomes" id="UP001157114">
    <property type="component" value="Unassembled WGS sequence"/>
</dbReference>
<evidence type="ECO:0000313" key="5">
    <source>
        <dbReference type="Proteomes" id="UP001157114"/>
    </source>
</evidence>
<feature type="region of interest" description="Disordered" evidence="1">
    <location>
        <begin position="1247"/>
        <end position="1271"/>
    </location>
</feature>
<dbReference type="RefSeq" id="WP_284239453.1">
    <property type="nucleotide sequence ID" value="NZ_BSSQ01000013.1"/>
</dbReference>
<proteinExistence type="predicted"/>
<dbReference type="EMBL" id="BSSQ01000013">
    <property type="protein sequence ID" value="GLX68712.1"/>
    <property type="molecule type" value="Genomic_DNA"/>
</dbReference>
<feature type="domain" description="SLH" evidence="3">
    <location>
        <begin position="1522"/>
        <end position="1585"/>
    </location>
</feature>
<dbReference type="InterPro" id="IPR038480">
    <property type="entry name" value="YuaB-like_sf"/>
</dbReference>
<evidence type="ECO:0000256" key="2">
    <source>
        <dbReference type="SAM" id="SignalP"/>
    </source>
</evidence>
<dbReference type="InterPro" id="IPR027372">
    <property type="entry name" value="Phytase-like_dom"/>
</dbReference>
<evidence type="ECO:0000259" key="3">
    <source>
        <dbReference type="PROSITE" id="PS51272"/>
    </source>
</evidence>
<dbReference type="Pfam" id="PF13449">
    <property type="entry name" value="Phytase-like"/>
    <property type="match status" value="2"/>
</dbReference>
<dbReference type="Pfam" id="PF17735">
    <property type="entry name" value="BslA"/>
    <property type="match status" value="1"/>
</dbReference>
<feature type="signal peptide" evidence="2">
    <location>
        <begin position="1"/>
        <end position="33"/>
    </location>
</feature>
<feature type="domain" description="SLH" evidence="3">
    <location>
        <begin position="1592"/>
        <end position="1653"/>
    </location>
</feature>
<protein>
    <recommendedName>
        <fullName evidence="3">SLH domain-containing protein</fullName>
    </recommendedName>
</protein>
<dbReference type="Gene3D" id="2.60.40.3490">
    <property type="match status" value="2"/>
</dbReference>
<reference evidence="4 5" key="1">
    <citation type="submission" date="2023-03" db="EMBL/GenBank/DDBJ databases">
        <title>Draft genome sequence of the bacteria which degrade cell wall of Tricholomamatutake.</title>
        <authorList>
            <person name="Konishi Y."/>
            <person name="Fukuta Y."/>
            <person name="Shirasaka N."/>
        </authorList>
    </citation>
    <scope>NUCLEOTIDE SEQUENCE [LARGE SCALE GENOMIC DNA]</scope>
    <source>
        <strain evidence="5">mu1</strain>
    </source>
</reference>
<organism evidence="4 5">
    <name type="scientific">Paenibacillus glycanilyticus</name>
    <dbReference type="NCBI Taxonomy" id="126569"/>
    <lineage>
        <taxon>Bacteria</taxon>
        <taxon>Bacillati</taxon>
        <taxon>Bacillota</taxon>
        <taxon>Bacilli</taxon>
        <taxon>Bacillales</taxon>
        <taxon>Paenibacillaceae</taxon>
        <taxon>Paenibacillus</taxon>
    </lineage>
</organism>
<keyword evidence="2" id="KW-0732">Signal</keyword>
<dbReference type="InterPro" id="IPR034650">
    <property type="entry name" value="YuaB-like"/>
</dbReference>
<sequence>MNGKMRDTAKAWLSGISAVAVLFSMVSSFDAPAVQAAEAAPESDGITQVKQLESDAWKARLFQFDDKILIGNSVVEIPASDNGAAAIHVGDPIYLGGFSGLTHLPGDPANVFYTHTDRGPNGDIDKKYCVGCKTFAVPTFSPQIVKISLENGSVKVLEQIPLKLPNGAIDPITGTSNISGVSNFPKEDKSDKSLVGSGVGDEVPVGSITYNEDGSVKEYTTLPSDPYGLDLESISYDQTTDTFWMSDEYRPNLVQVKRDGTILQRLVPNGEKALYEAVNATAVPINDVLPAVWSTRMPNRGIEGATLTPDGHYLFAAIQSPMINPITTDGKVNANSRASRIIKLDLTKTTPEPVAEYLYVLDGVKGVSNYISDMMAIDENHIVVDERDANYDYKKIFTIDLSNATDFLGKLDNIGAVGSAAGTTLENTVVQGASPDYAVAEPPYAVTPAGGTAVSVTPVTKSLTLDPRGEFAYPASKLEGLFMPNEHTVVVANDNDFGVQDPDKKQVWMYTLNVPAETANTAISAAPAVTAQVNGLVGSAKYINITAKLGEAAVLGTVTIELPQDLAAATSDMVKFGSGQARMLRDSEVKENGNYIVLDGVTLQAGESITVSLTGKTFKGNVIKPQVYVDSDGPEAGKSLNVASPSTNDLLLNEAWQARLFQFDDQILIGKSVVEIPASDNGAAAIHVGDPMYLGGFSGLTHLPGDPANVFYTHTDRGPNGDIDKKYCVGCKTFAVPTFSPQIVKISLENGSVKVLEQIPLKLPNGAIDPITGTSNISGVSNFPKTDKSDKSLVGSGVGDEVPVGSITYNEDGSVKEYTTLPSDPYGLDLESISYDQTTDTFWMSDEYRPNLVQVKRDGTILQRLVPNGEKALYEAAKATAVPINDVLPAVWSTRMPNRGIEGATLTPDGHYLFAAIQSPMINPITTDGKVNANSRASRIIKLDLTKTTPEPVAEYLYVLDGVNGVSNYISDMMAIDENHIVVDERDANYDYKQIYTINLSNATDFLGKLDNIGAVGSAAGTTLENTVVQGAKPEYKVAEPPYTVTPDGGTAVSVTPVTKMLTLDAQGEYAYPNSKLEGLFMPNDHTVVVANDNDFGVQDPDKKQVWAYSLYVPAVNSSTASSVAGTIQESVMNQTSSAEDIQLTVRLGESAMLGTMLVKLPAGLTAAATDLVSFNGSTPRALRSNELKEGGSYIVLDGLTLSAGQSVIVTLKGQDKSSDTTTLPSIWVDADGPENGKSLSQLFQRYSNPSNPNTDTPVTTPDSGTGLKADQTGKVDEAKLKEALAANQAVELALASDVANLPAATLAAGIQSGKTIHFVAEAGEYTLPLNVLNLDQLAQSLGVNKDELVIRITVAAAGTSAANAVSAAASSQGATVLGSPVEFRVEAVSKSGQSVPVSFGGTYVTRSIPVNGIVDPSRATGVMLDEATNELKFVPTVFETKDGLTTAVMKRNGNSVYAVVQSDKSFNDIASYWAKSDITLLANKLVIEGTINGKFEPNRNISRAEFAALIVRALGLTPEQSQQSFSDVSSGAWYANEVGAAVNAGIINGYNDNAFHPNAPITREEMAVILVRALNFTKVDLSVAASEQTSIIGSFKDAAKVGWSKPEVAAAVKAGLLNGYANQTLVPQGNATRGESAALIKRMLVKAGFINE</sequence>